<evidence type="ECO:0000259" key="3">
    <source>
        <dbReference type="PROSITE" id="PS50048"/>
    </source>
</evidence>
<protein>
    <recommendedName>
        <fullName evidence="3">Zn(2)-C6 fungal-type domain-containing protein</fullName>
    </recommendedName>
</protein>
<dbReference type="Pfam" id="PF00172">
    <property type="entry name" value="Zn_clus"/>
    <property type="match status" value="1"/>
</dbReference>
<keyword evidence="1" id="KW-0539">Nucleus</keyword>
<dbReference type="CDD" id="cd12148">
    <property type="entry name" value="fungal_TF_MHR"/>
    <property type="match status" value="1"/>
</dbReference>
<dbReference type="Gene3D" id="4.10.240.10">
    <property type="entry name" value="Zn(2)-C6 fungal-type DNA-binding domain"/>
    <property type="match status" value="1"/>
</dbReference>
<reference evidence="4" key="1">
    <citation type="journal article" date="2021" name="Nat. Commun.">
        <title>Genetic determinants of endophytism in the Arabidopsis root mycobiome.</title>
        <authorList>
            <person name="Mesny F."/>
            <person name="Miyauchi S."/>
            <person name="Thiergart T."/>
            <person name="Pickel B."/>
            <person name="Atanasova L."/>
            <person name="Karlsson M."/>
            <person name="Huettel B."/>
            <person name="Barry K.W."/>
            <person name="Haridas S."/>
            <person name="Chen C."/>
            <person name="Bauer D."/>
            <person name="Andreopoulos W."/>
            <person name="Pangilinan J."/>
            <person name="LaButti K."/>
            <person name="Riley R."/>
            <person name="Lipzen A."/>
            <person name="Clum A."/>
            <person name="Drula E."/>
            <person name="Henrissat B."/>
            <person name="Kohler A."/>
            <person name="Grigoriev I.V."/>
            <person name="Martin F.M."/>
            <person name="Hacquard S."/>
        </authorList>
    </citation>
    <scope>NUCLEOTIDE SEQUENCE</scope>
    <source>
        <strain evidence="4">MPI-CAGE-CH-0243</strain>
    </source>
</reference>
<evidence type="ECO:0000256" key="1">
    <source>
        <dbReference type="ARBA" id="ARBA00023242"/>
    </source>
</evidence>
<dbReference type="PROSITE" id="PS50048">
    <property type="entry name" value="ZN2_CY6_FUNGAL_2"/>
    <property type="match status" value="1"/>
</dbReference>
<comment type="caution">
    <text evidence="4">The sequence shown here is derived from an EMBL/GenBank/DDBJ whole genome shotgun (WGS) entry which is preliminary data.</text>
</comment>
<dbReference type="InterPro" id="IPR001138">
    <property type="entry name" value="Zn2Cys6_DnaBD"/>
</dbReference>
<accession>A0A9P9E5W0</accession>
<dbReference type="OrthoDB" id="5429770at2759"/>
<name>A0A9P9E5W0_9PLEO</name>
<dbReference type="InterPro" id="IPR021858">
    <property type="entry name" value="Fun_TF"/>
</dbReference>
<dbReference type="Pfam" id="PF11951">
    <property type="entry name" value="Fungal_trans_2"/>
    <property type="match status" value="1"/>
</dbReference>
<dbReference type="CDD" id="cd00067">
    <property type="entry name" value="GAL4"/>
    <property type="match status" value="1"/>
</dbReference>
<sequence length="581" mass="64705">MPNVGKPSKGCKNCRDRKVKCDQKRPSCTQCVRISKECFGYRDPLSMMFKNESEVVARRAKIRYAELTKKSNQATTAAAAAAAVESSPKPYHLDPNSPSSGSDSESSAEQLALKTWLASQTRFVKKGIAPSLEDQAIGFFFSNYVQKPTFVPRGEFDFLSEMLDHPETKKIVHSSVAAAGLASLATSTKSPAVMKRAQEEYVKALSMTNKALQSTETALKDGTLVSVIMLGLYENFAFQSKGSLASWAKHVRGACTLLSMRGVDQLKHSLGRRIFQQFYGTVLLVALETRTPIPQDLCDIWETTTDMRDYSSFGKLWTTEMVRLIRRAIDLSQDNKSSPLTILAAASQLDTELQSLMAWIPNIWRYETKALRWPVDYVYGETYHIYTDPWILQMWNNLRACRLVLHGIILSSITKDANTNTTLDAEPVPVLSESQAHTQSSISKHIITTTVAEVCASAPQILGQIPFPDMESLSSQSDADLPTFNFHPYPPGTFSNSSKTTYPHHLIWPLYAIGDSPLCPPDLREWCIRVLYYIALKIGTRQAVVLADDLKSSGLRGKTTEVGDGELHPVRTLRDMHGMEE</sequence>
<dbReference type="EMBL" id="JAGMWT010000003">
    <property type="protein sequence ID" value="KAH7132495.1"/>
    <property type="molecule type" value="Genomic_DNA"/>
</dbReference>
<dbReference type="AlphaFoldDB" id="A0A9P9E5W0"/>
<dbReference type="PANTHER" id="PTHR38791">
    <property type="entry name" value="ZN(II)2CYS6 TRANSCRIPTION FACTOR (EUROFUNG)-RELATED-RELATED"/>
    <property type="match status" value="1"/>
</dbReference>
<dbReference type="Proteomes" id="UP000700596">
    <property type="component" value="Unassembled WGS sequence"/>
</dbReference>
<dbReference type="PANTHER" id="PTHR38791:SF5">
    <property type="entry name" value="TRANSCRIPTION FACTOR DBAG-RELATED"/>
    <property type="match status" value="1"/>
</dbReference>
<organism evidence="4 5">
    <name type="scientific">Dendryphion nanum</name>
    <dbReference type="NCBI Taxonomy" id="256645"/>
    <lineage>
        <taxon>Eukaryota</taxon>
        <taxon>Fungi</taxon>
        <taxon>Dikarya</taxon>
        <taxon>Ascomycota</taxon>
        <taxon>Pezizomycotina</taxon>
        <taxon>Dothideomycetes</taxon>
        <taxon>Pleosporomycetidae</taxon>
        <taxon>Pleosporales</taxon>
        <taxon>Torulaceae</taxon>
        <taxon>Dendryphion</taxon>
    </lineage>
</organism>
<evidence type="ECO:0000313" key="4">
    <source>
        <dbReference type="EMBL" id="KAH7132495.1"/>
    </source>
</evidence>
<feature type="domain" description="Zn(2)-C6 fungal-type" evidence="3">
    <location>
        <begin position="10"/>
        <end position="38"/>
    </location>
</feature>
<gene>
    <name evidence="4" type="ORF">B0J11DRAFT_577408</name>
</gene>
<evidence type="ECO:0000256" key="2">
    <source>
        <dbReference type="SAM" id="MobiDB-lite"/>
    </source>
</evidence>
<dbReference type="InterPro" id="IPR053175">
    <property type="entry name" value="DHMBA_Reg_Transcription_Factor"/>
</dbReference>
<dbReference type="SMART" id="SM00066">
    <property type="entry name" value="GAL4"/>
    <property type="match status" value="1"/>
</dbReference>
<keyword evidence="5" id="KW-1185">Reference proteome</keyword>
<proteinExistence type="predicted"/>
<feature type="region of interest" description="Disordered" evidence="2">
    <location>
        <begin position="78"/>
        <end position="105"/>
    </location>
</feature>
<dbReference type="InterPro" id="IPR036864">
    <property type="entry name" value="Zn2-C6_fun-type_DNA-bd_sf"/>
</dbReference>
<evidence type="ECO:0000313" key="5">
    <source>
        <dbReference type="Proteomes" id="UP000700596"/>
    </source>
</evidence>
<dbReference type="PROSITE" id="PS00463">
    <property type="entry name" value="ZN2_CY6_FUNGAL_1"/>
    <property type="match status" value="1"/>
</dbReference>
<dbReference type="SUPFAM" id="SSF57701">
    <property type="entry name" value="Zn2/Cys6 DNA-binding domain"/>
    <property type="match status" value="1"/>
</dbReference>
<dbReference type="GO" id="GO:0008270">
    <property type="term" value="F:zinc ion binding"/>
    <property type="evidence" value="ECO:0007669"/>
    <property type="project" value="InterPro"/>
</dbReference>
<dbReference type="GO" id="GO:0000981">
    <property type="term" value="F:DNA-binding transcription factor activity, RNA polymerase II-specific"/>
    <property type="evidence" value="ECO:0007669"/>
    <property type="project" value="InterPro"/>
</dbReference>